<dbReference type="STRING" id="1077348.A0A2G8S522"/>
<organism evidence="2 3">
    <name type="scientific">Ganoderma sinense ZZ0214-1</name>
    <dbReference type="NCBI Taxonomy" id="1077348"/>
    <lineage>
        <taxon>Eukaryota</taxon>
        <taxon>Fungi</taxon>
        <taxon>Dikarya</taxon>
        <taxon>Basidiomycota</taxon>
        <taxon>Agaricomycotina</taxon>
        <taxon>Agaricomycetes</taxon>
        <taxon>Polyporales</taxon>
        <taxon>Polyporaceae</taxon>
        <taxon>Ganoderma</taxon>
    </lineage>
</organism>
<evidence type="ECO:0000313" key="2">
    <source>
        <dbReference type="EMBL" id="PIL28876.1"/>
    </source>
</evidence>
<reference evidence="2 3" key="1">
    <citation type="journal article" date="2015" name="Sci. Rep.">
        <title>Chromosome-level genome map provides insights into diverse defense mechanisms in the medicinal fungus Ganoderma sinense.</title>
        <authorList>
            <person name="Zhu Y."/>
            <person name="Xu J."/>
            <person name="Sun C."/>
            <person name="Zhou S."/>
            <person name="Xu H."/>
            <person name="Nelson D.R."/>
            <person name="Qian J."/>
            <person name="Song J."/>
            <person name="Luo H."/>
            <person name="Xiang L."/>
            <person name="Li Y."/>
            <person name="Xu Z."/>
            <person name="Ji A."/>
            <person name="Wang L."/>
            <person name="Lu S."/>
            <person name="Hayward A."/>
            <person name="Sun W."/>
            <person name="Li X."/>
            <person name="Schwartz D.C."/>
            <person name="Wang Y."/>
            <person name="Chen S."/>
        </authorList>
    </citation>
    <scope>NUCLEOTIDE SEQUENCE [LARGE SCALE GENOMIC DNA]</scope>
    <source>
        <strain evidence="2 3">ZZ0214-1</strain>
    </source>
</reference>
<dbReference type="EMBL" id="AYKW01000023">
    <property type="protein sequence ID" value="PIL28876.1"/>
    <property type="molecule type" value="Genomic_DNA"/>
</dbReference>
<gene>
    <name evidence="2" type="ORF">GSI_08922</name>
</gene>
<proteinExistence type="predicted"/>
<evidence type="ECO:0000313" key="3">
    <source>
        <dbReference type="Proteomes" id="UP000230002"/>
    </source>
</evidence>
<sequence>MEPPSASHDIVLDAQDMPEPDGEEVGSETEVASKKPSKHVRFKRWPVVERALLSNLPGYQALYQGDAVQKRDWRDNKIEEIIKECPAEMQREYGLGRIRTAMKTWFNNYRKPGSKPAHAGLVAEVTSSQTAMANTAVTSVEPPKGSSTKIPENPLAKALQSRNLSPMRVWGAAHNAKVQERLAKMGGKKIGGWSHCASVMWRELEDEERAEWVKKTKELSVADDNQCFQNQLGIASLLANLLHGLIGVGRNHIGKACFFVRLAYRTPDGQMMYEDISLAEDDDAPNFSHFEGGIPPEEDERWARYANQVVGLNPGARAQELDYDEGTPRLPKWRGEDNLWMKQVLRAYFRVKWESSGYVIAGGWWDGVLEAPETYIIEAWVDDFKVDPFMLDAYPLSTLYNRMYEAEREGNPFSFRHMAAAEDSSAPEGVHEPEAIMTDPHSPPQVEVQPERIVEDPLMMPLVQADSSSQSPVEFAPDATVDQPFAGDAPLNPLHQEAETPWRDDFWHNPFPYPMTSLYAELYDTETGSNLYNFTDSTDLYATAGAPSGSVLDNSLVLPEGPQYLGLHTTGLEETSGQSTFLFPQLSAPAPLLRINPMQQSVEGTKVALAPAQHVALVPALVQPAAPPVQPAAPPFSQLRLRPLNLSHLRPSPFSQLHPHPRPSPFSQLHPRPSLLNLSHLRPFPLNLSRSCPSPFSQLRPRPSLLNLSHLRPFPLNLSRSRPSPFSQLRLRPLNLSHPRPSPLNLSRPRLLHLASRDLLKLGCYANEHRRCNPLRDRLLYIHSLDHRLSNPHLHDRHPSFPVPHRLPRR</sequence>
<dbReference type="OrthoDB" id="3065252at2759"/>
<dbReference type="AlphaFoldDB" id="A0A2G8S522"/>
<name>A0A2G8S522_9APHY</name>
<protein>
    <submittedName>
        <fullName evidence="2">Uncharacterized protein</fullName>
    </submittedName>
</protein>
<feature type="region of interest" description="Disordered" evidence="1">
    <location>
        <begin position="1"/>
        <end position="38"/>
    </location>
</feature>
<comment type="caution">
    <text evidence="2">The sequence shown here is derived from an EMBL/GenBank/DDBJ whole genome shotgun (WGS) entry which is preliminary data.</text>
</comment>
<feature type="compositionally biased region" description="Acidic residues" evidence="1">
    <location>
        <begin position="16"/>
        <end position="27"/>
    </location>
</feature>
<keyword evidence="3" id="KW-1185">Reference proteome</keyword>
<accession>A0A2G8S522</accession>
<evidence type="ECO:0000256" key="1">
    <source>
        <dbReference type="SAM" id="MobiDB-lite"/>
    </source>
</evidence>
<dbReference type="Proteomes" id="UP000230002">
    <property type="component" value="Unassembled WGS sequence"/>
</dbReference>